<dbReference type="PROSITE" id="PS50002">
    <property type="entry name" value="SH3"/>
    <property type="match status" value="1"/>
</dbReference>
<feature type="compositionally biased region" description="Polar residues" evidence="9">
    <location>
        <begin position="284"/>
        <end position="295"/>
    </location>
</feature>
<evidence type="ECO:0000256" key="3">
    <source>
        <dbReference type="ARBA" id="ARBA00022723"/>
    </source>
</evidence>
<keyword evidence="5" id="KW-0862">Zinc</keyword>
<accession>A0A6G1L1E6</accession>
<keyword evidence="2 8" id="KW-0728">SH3 domain</keyword>
<dbReference type="InterPro" id="IPR013083">
    <property type="entry name" value="Znf_RING/FYVE/PHD"/>
</dbReference>
<dbReference type="GO" id="GO:0016567">
    <property type="term" value="P:protein ubiquitination"/>
    <property type="evidence" value="ECO:0007669"/>
    <property type="project" value="TreeGrafter"/>
</dbReference>
<dbReference type="Gene3D" id="2.30.30.40">
    <property type="entry name" value="SH3 Domains"/>
    <property type="match status" value="1"/>
</dbReference>
<keyword evidence="6" id="KW-0832">Ubl conjugation</keyword>
<feature type="compositionally biased region" description="Basic and acidic residues" evidence="9">
    <location>
        <begin position="166"/>
        <end position="175"/>
    </location>
</feature>
<name>A0A6G1L1E6_9PEZI</name>
<dbReference type="Proteomes" id="UP000799436">
    <property type="component" value="Unassembled WGS sequence"/>
</dbReference>
<evidence type="ECO:0000256" key="1">
    <source>
        <dbReference type="ARBA" id="ARBA00008649"/>
    </source>
</evidence>
<dbReference type="GO" id="GO:0006511">
    <property type="term" value="P:ubiquitin-dependent protein catabolic process"/>
    <property type="evidence" value="ECO:0007669"/>
    <property type="project" value="TreeGrafter"/>
</dbReference>
<dbReference type="SMART" id="SM00184">
    <property type="entry name" value="RING"/>
    <property type="match status" value="1"/>
</dbReference>
<dbReference type="InterPro" id="IPR043145">
    <property type="entry name" value="Znf_ZZ_sf"/>
</dbReference>
<reference evidence="12" key="1">
    <citation type="journal article" date="2020" name="Stud. Mycol.">
        <title>101 Dothideomycetes genomes: a test case for predicting lifestyles and emergence of pathogens.</title>
        <authorList>
            <person name="Haridas S."/>
            <person name="Albert R."/>
            <person name="Binder M."/>
            <person name="Bloem J."/>
            <person name="Labutti K."/>
            <person name="Salamov A."/>
            <person name="Andreopoulos B."/>
            <person name="Baker S."/>
            <person name="Barry K."/>
            <person name="Bills G."/>
            <person name="Bluhm B."/>
            <person name="Cannon C."/>
            <person name="Castanera R."/>
            <person name="Culley D."/>
            <person name="Daum C."/>
            <person name="Ezra D."/>
            <person name="Gonzalez J."/>
            <person name="Henrissat B."/>
            <person name="Kuo A."/>
            <person name="Liang C."/>
            <person name="Lipzen A."/>
            <person name="Lutzoni F."/>
            <person name="Magnuson J."/>
            <person name="Mondo S."/>
            <person name="Nolan M."/>
            <person name="Ohm R."/>
            <person name="Pangilinan J."/>
            <person name="Park H.-J."/>
            <person name="Ramirez L."/>
            <person name="Alfaro M."/>
            <person name="Sun H."/>
            <person name="Tritt A."/>
            <person name="Yoshinaga Y."/>
            <person name="Zwiers L.-H."/>
            <person name="Turgeon B."/>
            <person name="Goodwin S."/>
            <person name="Spatafora J."/>
            <person name="Crous P."/>
            <person name="Grigoriev I."/>
        </authorList>
    </citation>
    <scope>NUCLEOTIDE SEQUENCE</scope>
    <source>
        <strain evidence="12">CBS 116005</strain>
    </source>
</reference>
<dbReference type="GO" id="GO:0008270">
    <property type="term" value="F:zinc ion binding"/>
    <property type="evidence" value="ECO:0007669"/>
    <property type="project" value="UniProtKB-KW"/>
</dbReference>
<dbReference type="InterPro" id="IPR001452">
    <property type="entry name" value="SH3_domain"/>
</dbReference>
<evidence type="ECO:0000256" key="5">
    <source>
        <dbReference type="ARBA" id="ARBA00022833"/>
    </source>
</evidence>
<feature type="domain" description="SH3" evidence="10">
    <location>
        <begin position="772"/>
        <end position="834"/>
    </location>
</feature>
<dbReference type="SUPFAM" id="SSF50044">
    <property type="entry name" value="SH3-domain"/>
    <property type="match status" value="1"/>
</dbReference>
<feature type="compositionally biased region" description="Polar residues" evidence="9">
    <location>
        <begin position="358"/>
        <end position="368"/>
    </location>
</feature>
<gene>
    <name evidence="12" type="ORF">EJ03DRAFT_192609</name>
</gene>
<dbReference type="PROSITE" id="PS00518">
    <property type="entry name" value="ZF_RING_1"/>
    <property type="match status" value="1"/>
</dbReference>
<dbReference type="InterPro" id="IPR036028">
    <property type="entry name" value="SH3-like_dom_sf"/>
</dbReference>
<dbReference type="GO" id="GO:0004842">
    <property type="term" value="F:ubiquitin-protein transferase activity"/>
    <property type="evidence" value="ECO:0007669"/>
    <property type="project" value="TreeGrafter"/>
</dbReference>
<evidence type="ECO:0000256" key="8">
    <source>
        <dbReference type="PROSITE-ProRule" id="PRU00192"/>
    </source>
</evidence>
<protein>
    <recommendedName>
        <fullName evidence="14">RING-type domain-containing protein</fullName>
    </recommendedName>
</protein>
<dbReference type="AlphaFoldDB" id="A0A6G1L1E6"/>
<dbReference type="PANTHER" id="PTHR16079">
    <property type="entry name" value="UBIQUITIN LIGASE PROTEIN CHFR"/>
    <property type="match status" value="1"/>
</dbReference>
<evidence type="ECO:0000256" key="4">
    <source>
        <dbReference type="ARBA" id="ARBA00022771"/>
    </source>
</evidence>
<keyword evidence="4 7" id="KW-0863">Zinc-finger</keyword>
<comment type="similarity">
    <text evidence="1">Belongs to the SH3RF family.</text>
</comment>
<evidence type="ECO:0000256" key="9">
    <source>
        <dbReference type="SAM" id="MobiDB-lite"/>
    </source>
</evidence>
<dbReference type="PROSITE" id="PS50089">
    <property type="entry name" value="ZF_RING_2"/>
    <property type="match status" value="1"/>
</dbReference>
<evidence type="ECO:0000259" key="11">
    <source>
        <dbReference type="PROSITE" id="PS50089"/>
    </source>
</evidence>
<evidence type="ECO:0000256" key="2">
    <source>
        <dbReference type="ARBA" id="ARBA00022443"/>
    </source>
</evidence>
<evidence type="ECO:0000256" key="6">
    <source>
        <dbReference type="ARBA" id="ARBA00022843"/>
    </source>
</evidence>
<organism evidence="12 13">
    <name type="scientific">Teratosphaeria nubilosa</name>
    <dbReference type="NCBI Taxonomy" id="161662"/>
    <lineage>
        <taxon>Eukaryota</taxon>
        <taxon>Fungi</taxon>
        <taxon>Dikarya</taxon>
        <taxon>Ascomycota</taxon>
        <taxon>Pezizomycotina</taxon>
        <taxon>Dothideomycetes</taxon>
        <taxon>Dothideomycetidae</taxon>
        <taxon>Mycosphaerellales</taxon>
        <taxon>Teratosphaeriaceae</taxon>
        <taxon>Teratosphaeria</taxon>
    </lineage>
</organism>
<dbReference type="InterPro" id="IPR001841">
    <property type="entry name" value="Znf_RING"/>
</dbReference>
<feature type="compositionally biased region" description="Basic and acidic residues" evidence="9">
    <location>
        <begin position="321"/>
        <end position="334"/>
    </location>
</feature>
<evidence type="ECO:0000256" key="7">
    <source>
        <dbReference type="PROSITE-ProRule" id="PRU00175"/>
    </source>
</evidence>
<dbReference type="PANTHER" id="PTHR16079:SF4">
    <property type="entry name" value="E3 UBIQUITIN-PROTEIN LIGASE CHFR"/>
    <property type="match status" value="1"/>
</dbReference>
<feature type="compositionally biased region" description="Low complexity" evidence="9">
    <location>
        <begin position="336"/>
        <end position="350"/>
    </location>
</feature>
<dbReference type="GO" id="GO:0005634">
    <property type="term" value="C:nucleus"/>
    <property type="evidence" value="ECO:0007669"/>
    <property type="project" value="TreeGrafter"/>
</dbReference>
<dbReference type="SUPFAM" id="SSF57850">
    <property type="entry name" value="RING/U-box"/>
    <property type="match status" value="3"/>
</dbReference>
<dbReference type="Pfam" id="PF13923">
    <property type="entry name" value="zf-C3HC4_2"/>
    <property type="match status" value="1"/>
</dbReference>
<dbReference type="OrthoDB" id="1305878at2759"/>
<dbReference type="InterPro" id="IPR017907">
    <property type="entry name" value="Znf_RING_CS"/>
</dbReference>
<keyword evidence="3" id="KW-0479">Metal-binding</keyword>
<dbReference type="Gene3D" id="3.30.60.90">
    <property type="match status" value="1"/>
</dbReference>
<dbReference type="InterPro" id="IPR052256">
    <property type="entry name" value="E3_ubiquitin-ligase_CHFR"/>
</dbReference>
<evidence type="ECO:0000313" key="12">
    <source>
        <dbReference type="EMBL" id="KAF2766064.1"/>
    </source>
</evidence>
<evidence type="ECO:0000259" key="10">
    <source>
        <dbReference type="PROSITE" id="PS50002"/>
    </source>
</evidence>
<dbReference type="EMBL" id="ML995878">
    <property type="protein sequence ID" value="KAF2766064.1"/>
    <property type="molecule type" value="Genomic_DNA"/>
</dbReference>
<feature type="region of interest" description="Disordered" evidence="9">
    <location>
        <begin position="262"/>
        <end position="425"/>
    </location>
</feature>
<dbReference type="Gene3D" id="3.30.40.10">
    <property type="entry name" value="Zinc/RING finger domain, C3HC4 (zinc finger)"/>
    <property type="match status" value="1"/>
</dbReference>
<evidence type="ECO:0000313" key="13">
    <source>
        <dbReference type="Proteomes" id="UP000799436"/>
    </source>
</evidence>
<keyword evidence="13" id="KW-1185">Reference proteome</keyword>
<evidence type="ECO:0008006" key="14">
    <source>
        <dbReference type="Google" id="ProtNLM"/>
    </source>
</evidence>
<feature type="domain" description="RING-type" evidence="11">
    <location>
        <begin position="19"/>
        <end position="73"/>
    </location>
</feature>
<feature type="region of interest" description="Disordered" evidence="9">
    <location>
        <begin position="166"/>
        <end position="190"/>
    </location>
</feature>
<feature type="compositionally biased region" description="Basic residues" evidence="9">
    <location>
        <begin position="264"/>
        <end position="282"/>
    </location>
</feature>
<proteinExistence type="inferred from homology"/>
<sequence length="834" mass="94285">MAASGGEDGLLNMEKELTCSICTDILYQPLTLLDCLHTFCGSCLKEWFAFQATAAERTKLHRNATPCTCPSCREHVRGTRADWRSTALLEGFLRANPDREKSTEEKEEMKERYQPGDDVIPKVEFGRDDTDSEDEMLMEEVRELSMGQVDPEAARRRAERRAERAARYRREEGRRHAQAVSRSGHLPLSEDRLREHNANESQIEHQPSLRSLLGNASPVDSHDVQQDILQSIYSEGLLDGVDLDNLTTEQEEELTERIAEAYRRRQRRRNRPRNRDRNHRASHSQDPPASAGTDTQGRHHSRTNSASLQAPRVRPPISRPHLFEQHENTTDRRIRSPSATSQQSQRSASRGDVLAPASQASRSATDLSGNLGKENAERERRRRLSGNTTQSVTDRSRGPGPRTHISHMRASSHDQRSTAVPPQAQRPLEALRRQGAPTNNSSPSLTFDTTTAGARAEHEIRQVASNAAFAPEHITSAAPMPEPLAILTNNTQRSFAPTIRCSRCEKQHIEYDLHYHCPWCRSGDFDLCLHCYRAGRGCDHWYGFGYMAYDRWHRLAPPEGWPQAHERPHVLAPRRWIRDEGVAERLREGAFCESCLAFADECYWYCPHCLDGAWGYCDRCVQQGNCCTHPLLPVAHHSTRGDTPYPIKPNFVQLPHLRQDSYILLPVSTDCDLCHRPIPPNSTRFHCYQCSHGDYDICTDCYHGLVAAGKLSQANGPNCWRRCLQGHRMAIIGYQDSPGIGQQRLVVRDQVGGRRYKDVPGETGMAPPSDNSLGGKFLSLWSFWPGEGVTDELAFPKNAEVEEVEEVEEKHADWYVGVYGGKVGLFPSSYVKRI</sequence>